<dbReference type="InterPro" id="IPR003343">
    <property type="entry name" value="Big_2"/>
</dbReference>
<evidence type="ECO:0000313" key="4">
    <source>
        <dbReference type="Proteomes" id="UP000012220"/>
    </source>
</evidence>
<feature type="domain" description="BIG2" evidence="2">
    <location>
        <begin position="52"/>
        <end position="132"/>
    </location>
</feature>
<protein>
    <submittedName>
        <fullName evidence="3">Bacterial Ig-like domain, group 2</fullName>
    </submittedName>
</protein>
<dbReference type="FunFam" id="2.60.40.1080:FF:000001">
    <property type="entry name" value="Bacterial Ig-like domain, group 2"/>
    <property type="match status" value="1"/>
</dbReference>
<evidence type="ECO:0000259" key="2">
    <source>
        <dbReference type="SMART" id="SM00635"/>
    </source>
</evidence>
<comment type="caution">
    <text evidence="3">The sequence shown here is derived from an EMBL/GenBank/DDBJ whole genome shotgun (WGS) entry which is preliminary data.</text>
</comment>
<accession>N1USA1</accession>
<organism evidence="3 4">
    <name type="scientific">Leptospira interrogans serovar Australis str. 200703203</name>
    <dbReference type="NCBI Taxonomy" id="1085541"/>
    <lineage>
        <taxon>Bacteria</taxon>
        <taxon>Pseudomonadati</taxon>
        <taxon>Spirochaetota</taxon>
        <taxon>Spirochaetia</taxon>
        <taxon>Leptospirales</taxon>
        <taxon>Leptospiraceae</taxon>
        <taxon>Leptospira</taxon>
    </lineage>
</organism>
<dbReference type="PROSITE" id="PS51257">
    <property type="entry name" value="PROKAR_LIPOPROTEIN"/>
    <property type="match status" value="1"/>
</dbReference>
<feature type="signal peptide" evidence="1">
    <location>
        <begin position="1"/>
        <end position="20"/>
    </location>
</feature>
<feature type="chain" id="PRO_5004113136" evidence="1">
    <location>
        <begin position="21"/>
        <end position="219"/>
    </location>
</feature>
<evidence type="ECO:0000256" key="1">
    <source>
        <dbReference type="SAM" id="SignalP"/>
    </source>
</evidence>
<keyword evidence="1" id="KW-0732">Signal</keyword>
<dbReference type="Gene3D" id="2.60.40.1080">
    <property type="match status" value="2"/>
</dbReference>
<reference evidence="3 4" key="1">
    <citation type="submission" date="2013-02" db="EMBL/GenBank/DDBJ databases">
        <authorList>
            <person name="Harkins D.M."/>
            <person name="Durkin A.S."/>
            <person name="Brinkac L.M."/>
            <person name="Haft D.H."/>
            <person name="Selengut J.D."/>
            <person name="Sanka R."/>
            <person name="DePew J."/>
            <person name="Purushe J."/>
            <person name="Picardeau M."/>
            <person name="Werts C."/>
            <person name="Goarant C."/>
            <person name="Vinetz J.M."/>
            <person name="Sutton G.G."/>
            <person name="Nierman W.C."/>
            <person name="Fouts D.E."/>
        </authorList>
    </citation>
    <scope>NUCLEOTIDE SEQUENCE [LARGE SCALE GENOMIC DNA]</scope>
    <source>
        <strain evidence="3 4">200703203</strain>
    </source>
</reference>
<sequence length="219" mass="23439">MKKIFCISIFLSMFFQSCMSWPLLTSLAGLAAGKRGGDSSFFHLLLGNFNPTITRIELSYQDSSIANGTSTALEVTAIFDNGTNQNITDSTYIVTDSQSVVTIQGNRVRGITSGSSIIKAEYNGLYSEQKITVTPAILNSIQVTSLESGILPKGTNRQFSAIGIFSDGSHQDISNEPLIVWSSSNPDLVQVDDSGLASGINLGTAHIRASFQSKQGAEE</sequence>
<gene>
    <name evidence="3" type="ORF">LEP1GSC115_4955</name>
</gene>
<dbReference type="Proteomes" id="UP000012220">
    <property type="component" value="Unassembled WGS sequence"/>
</dbReference>
<dbReference type="SMART" id="SM00635">
    <property type="entry name" value="BID_2"/>
    <property type="match status" value="2"/>
</dbReference>
<proteinExistence type="predicted"/>
<dbReference type="SUPFAM" id="SSF49373">
    <property type="entry name" value="Invasin/intimin cell-adhesion fragments"/>
    <property type="match status" value="1"/>
</dbReference>
<feature type="domain" description="BIG2" evidence="2">
    <location>
        <begin position="137"/>
        <end position="218"/>
    </location>
</feature>
<dbReference type="EMBL" id="AHNY02000177">
    <property type="protein sequence ID" value="EMY24760.1"/>
    <property type="molecule type" value="Genomic_DNA"/>
</dbReference>
<dbReference type="Pfam" id="PF02368">
    <property type="entry name" value="Big_2"/>
    <property type="match status" value="1"/>
</dbReference>
<name>N1USA1_LEPIR</name>
<feature type="non-terminal residue" evidence="3">
    <location>
        <position position="219"/>
    </location>
</feature>
<evidence type="ECO:0000313" key="3">
    <source>
        <dbReference type="EMBL" id="EMY24760.1"/>
    </source>
</evidence>
<dbReference type="InterPro" id="IPR008964">
    <property type="entry name" value="Invasin/intimin_cell_adhesion"/>
</dbReference>
<dbReference type="AlphaFoldDB" id="N1USA1"/>